<dbReference type="PANTHER" id="PTHR34203:SF13">
    <property type="entry name" value="EXPRESSED PROTEIN"/>
    <property type="match status" value="1"/>
</dbReference>
<evidence type="ECO:0000259" key="2">
    <source>
        <dbReference type="Pfam" id="PF05050"/>
    </source>
</evidence>
<dbReference type="InterPro" id="IPR052514">
    <property type="entry name" value="SAM-dependent_MTase"/>
</dbReference>
<keyword evidence="4" id="KW-1185">Reference proteome</keyword>
<dbReference type="PANTHER" id="PTHR34203">
    <property type="entry name" value="METHYLTRANSFERASE, FKBM FAMILY PROTEIN"/>
    <property type="match status" value="1"/>
</dbReference>
<gene>
    <name evidence="3" type="ORF">AB1Y20_006921</name>
</gene>
<dbReference type="InterPro" id="IPR006342">
    <property type="entry name" value="FkbM_mtfrase"/>
</dbReference>
<evidence type="ECO:0000256" key="1">
    <source>
        <dbReference type="SAM" id="MobiDB-lite"/>
    </source>
</evidence>
<dbReference type="EMBL" id="JBGBPQ010000015">
    <property type="protein sequence ID" value="KAL1510620.1"/>
    <property type="molecule type" value="Genomic_DNA"/>
</dbReference>
<feature type="compositionally biased region" description="Gly residues" evidence="1">
    <location>
        <begin position="143"/>
        <end position="154"/>
    </location>
</feature>
<accession>A0AB34J243</accession>
<proteinExistence type="predicted"/>
<name>A0AB34J243_PRYPA</name>
<dbReference type="SUPFAM" id="SSF53335">
    <property type="entry name" value="S-adenosyl-L-methionine-dependent methyltransferases"/>
    <property type="match status" value="1"/>
</dbReference>
<feature type="domain" description="Methyltransferase FkbM" evidence="2">
    <location>
        <begin position="50"/>
        <end position="236"/>
    </location>
</feature>
<dbReference type="NCBIfam" id="TIGR01444">
    <property type="entry name" value="fkbM_fam"/>
    <property type="match status" value="1"/>
</dbReference>
<evidence type="ECO:0000313" key="3">
    <source>
        <dbReference type="EMBL" id="KAL1510620.1"/>
    </source>
</evidence>
<dbReference type="InterPro" id="IPR029063">
    <property type="entry name" value="SAM-dependent_MTases_sf"/>
</dbReference>
<organism evidence="3 4">
    <name type="scientific">Prymnesium parvum</name>
    <name type="common">Toxic golden alga</name>
    <dbReference type="NCBI Taxonomy" id="97485"/>
    <lineage>
        <taxon>Eukaryota</taxon>
        <taxon>Haptista</taxon>
        <taxon>Haptophyta</taxon>
        <taxon>Prymnesiophyceae</taxon>
        <taxon>Prymnesiales</taxon>
        <taxon>Prymnesiaceae</taxon>
        <taxon>Prymnesium</taxon>
    </lineage>
</organism>
<sequence length="293" mass="32038">MPLLDDGDGLAFECPCAEEAEFLYEEIFVRRSYLQEGVDVPRDGAPTIVDLGANIGLFALLALRLNPSARIVAVEPAPPAFRALERNLSHAPSARCVRLLVRERGGEAALHCFASAPGESTCHPRERRMQRARLASAVRRGGGEGLGRAAGGGGGDEEPSAAVRVRAVTLSSLLEQMGVHAVDLLKVDVEGDELRVLRGISSARWPTIRQVVVEVHDINHRLGSIRSLLRRHGFRVRSLPQHGGVVQGYNMVIPEELRLWYVYATRPSTANSPARTLCPRRRKRARSDHGSSN</sequence>
<feature type="region of interest" description="Disordered" evidence="1">
    <location>
        <begin position="141"/>
        <end position="160"/>
    </location>
</feature>
<evidence type="ECO:0000313" key="4">
    <source>
        <dbReference type="Proteomes" id="UP001515480"/>
    </source>
</evidence>
<comment type="caution">
    <text evidence="3">The sequence shown here is derived from an EMBL/GenBank/DDBJ whole genome shotgun (WGS) entry which is preliminary data.</text>
</comment>
<dbReference type="Pfam" id="PF05050">
    <property type="entry name" value="Methyltransf_21"/>
    <property type="match status" value="1"/>
</dbReference>
<dbReference type="Proteomes" id="UP001515480">
    <property type="component" value="Unassembled WGS sequence"/>
</dbReference>
<reference evidence="3 4" key="1">
    <citation type="journal article" date="2024" name="Science">
        <title>Giant polyketide synthase enzymes in the biosynthesis of giant marine polyether toxins.</title>
        <authorList>
            <person name="Fallon T.R."/>
            <person name="Shende V.V."/>
            <person name="Wierzbicki I.H."/>
            <person name="Pendleton A.L."/>
            <person name="Watervoot N.F."/>
            <person name="Auber R.P."/>
            <person name="Gonzalez D.J."/>
            <person name="Wisecaver J.H."/>
            <person name="Moore B.S."/>
        </authorList>
    </citation>
    <scope>NUCLEOTIDE SEQUENCE [LARGE SCALE GENOMIC DNA]</scope>
    <source>
        <strain evidence="3 4">12B1</strain>
    </source>
</reference>
<dbReference type="AlphaFoldDB" id="A0AB34J243"/>
<protein>
    <recommendedName>
        <fullName evidence="2">Methyltransferase FkbM domain-containing protein</fullName>
    </recommendedName>
</protein>
<dbReference type="Gene3D" id="3.40.50.150">
    <property type="entry name" value="Vaccinia Virus protein VP39"/>
    <property type="match status" value="1"/>
</dbReference>
<feature type="region of interest" description="Disordered" evidence="1">
    <location>
        <begin position="270"/>
        <end position="293"/>
    </location>
</feature>